<keyword evidence="4" id="KW-1185">Reference proteome</keyword>
<feature type="domain" description="PucR C-terminal helix-turn-helix" evidence="1">
    <location>
        <begin position="324"/>
        <end position="381"/>
    </location>
</feature>
<comment type="caution">
    <text evidence="3">The sequence shown here is derived from an EMBL/GenBank/DDBJ whole genome shotgun (WGS) entry which is preliminary data.</text>
</comment>
<evidence type="ECO:0000313" key="3">
    <source>
        <dbReference type="EMBL" id="GGS42469.1"/>
    </source>
</evidence>
<dbReference type="InterPro" id="IPR058663">
    <property type="entry name" value="PucR-like_N"/>
</dbReference>
<gene>
    <name evidence="3" type="ORF">GCM10010171_41690</name>
</gene>
<evidence type="ECO:0000313" key="4">
    <source>
        <dbReference type="Proteomes" id="UP000660680"/>
    </source>
</evidence>
<proteinExistence type="predicted"/>
<sequence>MSATPVLEHRGPTPDQSFAERLRREVVGELGQAMPAESGELASVVDPLVETIRTTILCCLDTMTNPRGLAGDDWSAVFRARRRELVKSCRPDLLVWAYRIGGQVAWRHASHYARTRRIPAAAVARGAEVIFAYLGELSGLTGATQARPVSGAAARRRLVRLIMADPAPAPGQLTEAAREAGWALPAALRVVALRRPATGDQGVPADLLREHLVDTESAEPCLLVADTVDVRGLAVTLRTALPGWTAAIGPSAALSEVRSSLRVATRALDLAARELIPADGGVVDCAEHRLTLALFADEYLIAELAERRLAPLRDLTARRQDRMLRTLHEWLASQGRVTEMAARMGVHPQTVRYRIHRLEELFGDQLADPRGRFELELAVRAAVLKQPGEGTDTEIGAASAS</sequence>
<organism evidence="3 4">
    <name type="scientific">Actinokineospora fastidiosa</name>
    <dbReference type="NCBI Taxonomy" id="1816"/>
    <lineage>
        <taxon>Bacteria</taxon>
        <taxon>Bacillati</taxon>
        <taxon>Actinomycetota</taxon>
        <taxon>Actinomycetes</taxon>
        <taxon>Pseudonocardiales</taxon>
        <taxon>Pseudonocardiaceae</taxon>
        <taxon>Actinokineospora</taxon>
    </lineage>
</organism>
<evidence type="ECO:0008006" key="5">
    <source>
        <dbReference type="Google" id="ProtNLM"/>
    </source>
</evidence>
<evidence type="ECO:0000259" key="2">
    <source>
        <dbReference type="Pfam" id="PF25906"/>
    </source>
</evidence>
<evidence type="ECO:0000259" key="1">
    <source>
        <dbReference type="Pfam" id="PF13556"/>
    </source>
</evidence>
<dbReference type="RefSeq" id="WP_189212198.1">
    <property type="nucleotide sequence ID" value="NZ_BMRB01000003.1"/>
</dbReference>
<dbReference type="InterPro" id="IPR051448">
    <property type="entry name" value="CdaR-like_regulators"/>
</dbReference>
<dbReference type="Pfam" id="PF25906">
    <property type="entry name" value="PucR-like_N"/>
    <property type="match status" value="1"/>
</dbReference>
<dbReference type="PANTHER" id="PTHR33744:SF1">
    <property type="entry name" value="DNA-BINDING TRANSCRIPTIONAL ACTIVATOR ADER"/>
    <property type="match status" value="1"/>
</dbReference>
<reference evidence="3" key="2">
    <citation type="submission" date="2020-09" db="EMBL/GenBank/DDBJ databases">
        <authorList>
            <person name="Sun Q."/>
            <person name="Ohkuma M."/>
        </authorList>
    </citation>
    <scope>NUCLEOTIDE SEQUENCE</scope>
    <source>
        <strain evidence="3">JCM 3276</strain>
    </source>
</reference>
<dbReference type="Pfam" id="PF13556">
    <property type="entry name" value="HTH_30"/>
    <property type="match status" value="1"/>
</dbReference>
<reference evidence="3" key="1">
    <citation type="journal article" date="2014" name="Int. J. Syst. Evol. Microbiol.">
        <title>Complete genome sequence of Corynebacterium casei LMG S-19264T (=DSM 44701T), isolated from a smear-ripened cheese.</title>
        <authorList>
            <consortium name="US DOE Joint Genome Institute (JGI-PGF)"/>
            <person name="Walter F."/>
            <person name="Albersmeier A."/>
            <person name="Kalinowski J."/>
            <person name="Ruckert C."/>
        </authorList>
    </citation>
    <scope>NUCLEOTIDE SEQUENCE</scope>
    <source>
        <strain evidence="3">JCM 3276</strain>
    </source>
</reference>
<dbReference type="PANTHER" id="PTHR33744">
    <property type="entry name" value="CARBOHYDRATE DIACID REGULATOR"/>
    <property type="match status" value="1"/>
</dbReference>
<dbReference type="EMBL" id="BMRB01000003">
    <property type="protein sequence ID" value="GGS42469.1"/>
    <property type="molecule type" value="Genomic_DNA"/>
</dbReference>
<dbReference type="Proteomes" id="UP000660680">
    <property type="component" value="Unassembled WGS sequence"/>
</dbReference>
<dbReference type="Gene3D" id="1.10.10.2840">
    <property type="entry name" value="PucR C-terminal helix-turn-helix domain"/>
    <property type="match status" value="1"/>
</dbReference>
<dbReference type="InterPro" id="IPR025736">
    <property type="entry name" value="PucR_C-HTH_dom"/>
</dbReference>
<dbReference type="AlphaFoldDB" id="A0A918GKH7"/>
<feature type="domain" description="PucR-like N-terminal" evidence="2">
    <location>
        <begin position="20"/>
        <end position="159"/>
    </location>
</feature>
<accession>A0A918GKH7</accession>
<protein>
    <recommendedName>
        <fullName evidence="5">PucR family transcriptional regulator</fullName>
    </recommendedName>
</protein>
<name>A0A918GKH7_9PSEU</name>
<dbReference type="InterPro" id="IPR042070">
    <property type="entry name" value="PucR_C-HTH_sf"/>
</dbReference>